<accession>A0A831QRY7</accession>
<dbReference type="InterPro" id="IPR023198">
    <property type="entry name" value="PGP-like_dom2"/>
</dbReference>
<dbReference type="NCBIfam" id="TIGR03351">
    <property type="entry name" value="PhnX-like"/>
    <property type="match status" value="1"/>
</dbReference>
<dbReference type="Gene3D" id="3.40.50.1000">
    <property type="entry name" value="HAD superfamily/HAD-like"/>
    <property type="match status" value="1"/>
</dbReference>
<dbReference type="InterPro" id="IPR006439">
    <property type="entry name" value="HAD-SF_hydro_IA"/>
</dbReference>
<dbReference type="Gene3D" id="1.10.150.240">
    <property type="entry name" value="Putative phosphatase, domain 2"/>
    <property type="match status" value="1"/>
</dbReference>
<dbReference type="NCBIfam" id="TIGR01549">
    <property type="entry name" value="HAD-SF-IA-v1"/>
    <property type="match status" value="1"/>
</dbReference>
<dbReference type="SUPFAM" id="SSF56784">
    <property type="entry name" value="HAD-like"/>
    <property type="match status" value="1"/>
</dbReference>
<dbReference type="Proteomes" id="UP000886191">
    <property type="component" value="Unassembled WGS sequence"/>
</dbReference>
<dbReference type="InterPro" id="IPR041492">
    <property type="entry name" value="HAD_2"/>
</dbReference>
<dbReference type="PANTHER" id="PTHR43434">
    <property type="entry name" value="PHOSPHOGLYCOLATE PHOSPHATASE"/>
    <property type="match status" value="1"/>
</dbReference>
<keyword evidence="1" id="KW-0378">Hydrolase</keyword>
<organism evidence="1">
    <name type="scientific">Pricia antarctica</name>
    <dbReference type="NCBI Taxonomy" id="641691"/>
    <lineage>
        <taxon>Bacteria</taxon>
        <taxon>Pseudomonadati</taxon>
        <taxon>Bacteroidota</taxon>
        <taxon>Flavobacteriia</taxon>
        <taxon>Flavobacteriales</taxon>
        <taxon>Flavobacteriaceae</taxon>
        <taxon>Pricia</taxon>
    </lineage>
</organism>
<dbReference type="GO" id="GO:0008967">
    <property type="term" value="F:phosphoglycolate phosphatase activity"/>
    <property type="evidence" value="ECO:0007669"/>
    <property type="project" value="TreeGrafter"/>
</dbReference>
<dbReference type="GO" id="GO:0006281">
    <property type="term" value="P:DNA repair"/>
    <property type="evidence" value="ECO:0007669"/>
    <property type="project" value="TreeGrafter"/>
</dbReference>
<dbReference type="InterPro" id="IPR050155">
    <property type="entry name" value="HAD-like_hydrolase_sf"/>
</dbReference>
<dbReference type="PANTHER" id="PTHR43434:SF19">
    <property type="entry name" value="PHOSPHONOACETALDEHYDE HYDROLASE"/>
    <property type="match status" value="1"/>
</dbReference>
<dbReference type="SFLD" id="SFLDG01135">
    <property type="entry name" value="C1.5.6:_HAD__Beta-PGM__Phospha"/>
    <property type="match status" value="1"/>
</dbReference>
<dbReference type="SFLD" id="SFLDG01129">
    <property type="entry name" value="C1.5:_HAD__Beta-PGM__Phosphata"/>
    <property type="match status" value="1"/>
</dbReference>
<name>A0A831QRY7_9FLAO</name>
<reference evidence="1" key="1">
    <citation type="journal article" date="2020" name="mSystems">
        <title>Genome- and Community-Level Interaction Insights into Carbon Utilization and Element Cycling Functions of Hydrothermarchaeota in Hydrothermal Sediment.</title>
        <authorList>
            <person name="Zhou Z."/>
            <person name="Liu Y."/>
            <person name="Xu W."/>
            <person name="Pan J."/>
            <person name="Luo Z.H."/>
            <person name="Li M."/>
        </authorList>
    </citation>
    <scope>NUCLEOTIDE SEQUENCE [LARGE SCALE GENOMIC DNA]</scope>
    <source>
        <strain evidence="1">HyVt-345</strain>
    </source>
</reference>
<dbReference type="SFLD" id="SFLDS00003">
    <property type="entry name" value="Haloacid_Dehalogenase"/>
    <property type="match status" value="1"/>
</dbReference>
<evidence type="ECO:0000313" key="1">
    <source>
        <dbReference type="EMBL" id="HEA23488.1"/>
    </source>
</evidence>
<sequence>MHNIELAIFDMAGTVVNEKNVVYKTLQKAINKKGHDLSLDFVLEHGAGKEKHQAIKDVLTAIKVDKEEEPSEPIFEDFKSMLDDAYDTLSVTSFEGVEQLLDNLKSQNIKIALNTGYNTKIAELLLRKMQWEKGKQFDALVTADDVSKGRPDPAMIYRAMEILGVEKASEVLKAGDSIIDIEEGKNANCGVTVGVTTGAHTKAQLNSASPTFVLGSLSELADYIKGKS</sequence>
<proteinExistence type="predicted"/>
<dbReference type="GO" id="GO:0005829">
    <property type="term" value="C:cytosol"/>
    <property type="evidence" value="ECO:0007669"/>
    <property type="project" value="TreeGrafter"/>
</dbReference>
<dbReference type="InterPro" id="IPR036412">
    <property type="entry name" value="HAD-like_sf"/>
</dbReference>
<protein>
    <submittedName>
        <fullName evidence="1">Phosphonatase-like hydrolase</fullName>
    </submittedName>
</protein>
<dbReference type="Pfam" id="PF13419">
    <property type="entry name" value="HAD_2"/>
    <property type="match status" value="1"/>
</dbReference>
<dbReference type="EMBL" id="DRGL01000081">
    <property type="protein sequence ID" value="HEA23488.1"/>
    <property type="molecule type" value="Genomic_DNA"/>
</dbReference>
<dbReference type="InterPro" id="IPR023214">
    <property type="entry name" value="HAD_sf"/>
</dbReference>
<comment type="caution">
    <text evidence="1">The sequence shown here is derived from an EMBL/GenBank/DDBJ whole genome shotgun (WGS) entry which is preliminary data.</text>
</comment>
<dbReference type="AlphaFoldDB" id="A0A831QRY7"/>
<dbReference type="InterPro" id="IPR022468">
    <property type="entry name" value="PhnX-like"/>
</dbReference>
<gene>
    <name evidence="1" type="ORF">ENH87_21605</name>
</gene>